<dbReference type="Proteomes" id="UP001204798">
    <property type="component" value="Unassembled WGS sequence"/>
</dbReference>
<feature type="compositionally biased region" description="Basic and acidic residues" evidence="2">
    <location>
        <begin position="223"/>
        <end position="235"/>
    </location>
</feature>
<dbReference type="EC" id="3.4.24.-" evidence="5"/>
<dbReference type="InterPro" id="IPR011765">
    <property type="entry name" value="Pept_M16_N"/>
</dbReference>
<dbReference type="GO" id="GO:0006508">
    <property type="term" value="P:proteolysis"/>
    <property type="evidence" value="ECO:0007669"/>
    <property type="project" value="UniProtKB-KW"/>
</dbReference>
<name>A0ABT2ER76_9BACT</name>
<dbReference type="InterPro" id="IPR050361">
    <property type="entry name" value="MPP/UQCRC_Complex"/>
</dbReference>
<keyword evidence="5" id="KW-0378">Hydrolase</keyword>
<gene>
    <name evidence="5" type="ORF">M2350_001836</name>
</gene>
<evidence type="ECO:0000259" key="4">
    <source>
        <dbReference type="Pfam" id="PF05193"/>
    </source>
</evidence>
<feature type="region of interest" description="Disordered" evidence="2">
    <location>
        <begin position="212"/>
        <end position="237"/>
    </location>
</feature>
<keyword evidence="6" id="KW-1185">Reference proteome</keyword>
<proteinExistence type="inferred from homology"/>
<protein>
    <submittedName>
        <fullName evidence="5">Zinc protease</fullName>
        <ecNumber evidence="5">3.4.24.-</ecNumber>
    </submittedName>
</protein>
<evidence type="ECO:0000256" key="2">
    <source>
        <dbReference type="SAM" id="MobiDB-lite"/>
    </source>
</evidence>
<dbReference type="Pfam" id="PF05193">
    <property type="entry name" value="Peptidase_M16_C"/>
    <property type="match status" value="1"/>
</dbReference>
<evidence type="ECO:0000313" key="5">
    <source>
        <dbReference type="EMBL" id="MCS3919423.1"/>
    </source>
</evidence>
<feature type="domain" description="Peptidase M16 N-terminal" evidence="3">
    <location>
        <begin position="19"/>
        <end position="163"/>
    </location>
</feature>
<dbReference type="Pfam" id="PF00675">
    <property type="entry name" value="Peptidase_M16"/>
    <property type="match status" value="1"/>
</dbReference>
<keyword evidence="5" id="KW-0645">Protease</keyword>
<dbReference type="GO" id="GO:0008233">
    <property type="term" value="F:peptidase activity"/>
    <property type="evidence" value="ECO:0007669"/>
    <property type="project" value="UniProtKB-KW"/>
</dbReference>
<evidence type="ECO:0000313" key="6">
    <source>
        <dbReference type="Proteomes" id="UP001204798"/>
    </source>
</evidence>
<sequence>MSEWSVQVSEHVLPNGLKVLIAPIHYAPVVSVWAFYRVGSRHEQIGITGISHWVEHMLFKGTPKFPKGQIARLIQKHGGVLNGHTTYDHTAYFETLPKENWLIALDIEADRMTNALFDPQETELERGVILSELEMYENHPEHRLFTEVLATAFQVHPYRNPIIGWRSDLERMTRDDLYDYYRRFYAPNNAFLVLSGDITPEEALPEVEKRFGELQPSQGAKVPEVKEPPQRSERRVRVKGHGELPLLAMVFHAPTYQGTRDEGQGTSDGSEQLIPYALHILADVLGHGRTSRLYRKLVETKKALSIWVGNSIHKEAALFTVFVTLTDQASLPEVEDIVWSELQQLTERPPEQDELERVVHMEQADFLRSLDGATERAYHVGAYEVLGDWKLLNAYLPNLQKVTPDLLVEAAKQIFTETNRTVGWFEPVKG</sequence>
<dbReference type="InterPro" id="IPR007863">
    <property type="entry name" value="Peptidase_M16_C"/>
</dbReference>
<feature type="domain" description="Peptidase M16 C-terminal" evidence="4">
    <location>
        <begin position="172"/>
        <end position="360"/>
    </location>
</feature>
<dbReference type="InterPro" id="IPR011249">
    <property type="entry name" value="Metalloenz_LuxS/M16"/>
</dbReference>
<dbReference type="PANTHER" id="PTHR11851:SF49">
    <property type="entry name" value="MITOCHONDRIAL-PROCESSING PEPTIDASE SUBUNIT ALPHA"/>
    <property type="match status" value="1"/>
</dbReference>
<dbReference type="Gene3D" id="3.30.830.10">
    <property type="entry name" value="Metalloenzyme, LuxS/M16 peptidase-like"/>
    <property type="match status" value="2"/>
</dbReference>
<comment type="similarity">
    <text evidence="1">Belongs to the peptidase M16 family.</text>
</comment>
<evidence type="ECO:0000256" key="1">
    <source>
        <dbReference type="ARBA" id="ARBA00007261"/>
    </source>
</evidence>
<dbReference type="SUPFAM" id="SSF63411">
    <property type="entry name" value="LuxS/MPP-like metallohydrolase"/>
    <property type="match status" value="2"/>
</dbReference>
<dbReference type="EMBL" id="JANUCP010000003">
    <property type="protein sequence ID" value="MCS3919423.1"/>
    <property type="molecule type" value="Genomic_DNA"/>
</dbReference>
<organism evidence="5 6">
    <name type="scientific">Candidatus Fervidibacter sacchari</name>
    <dbReference type="NCBI Taxonomy" id="1448929"/>
    <lineage>
        <taxon>Bacteria</taxon>
        <taxon>Candidatus Fervidibacterota</taxon>
        <taxon>Candidatus Fervidibacter</taxon>
    </lineage>
</organism>
<accession>A0ABT2ER76</accession>
<dbReference type="PANTHER" id="PTHR11851">
    <property type="entry name" value="METALLOPROTEASE"/>
    <property type="match status" value="1"/>
</dbReference>
<dbReference type="RefSeq" id="WP_259095827.1">
    <property type="nucleotide sequence ID" value="NZ_CP130454.1"/>
</dbReference>
<reference evidence="5 6" key="1">
    <citation type="submission" date="2022-08" db="EMBL/GenBank/DDBJ databases">
        <title>Bacterial and archaeal communities from various locations to study Microbial Dark Matter (Phase II).</title>
        <authorList>
            <person name="Stepanauskas R."/>
        </authorList>
    </citation>
    <scope>NUCLEOTIDE SEQUENCE [LARGE SCALE GENOMIC DNA]</scope>
    <source>
        <strain evidence="5 6">PD1</strain>
    </source>
</reference>
<evidence type="ECO:0000259" key="3">
    <source>
        <dbReference type="Pfam" id="PF00675"/>
    </source>
</evidence>
<comment type="caution">
    <text evidence="5">The sequence shown here is derived from an EMBL/GenBank/DDBJ whole genome shotgun (WGS) entry which is preliminary data.</text>
</comment>